<dbReference type="PROSITE" id="PS51656">
    <property type="entry name" value="4FE4S"/>
    <property type="match status" value="1"/>
</dbReference>
<accession>A0A6M0T2R1</accession>
<dbReference type="PROSITE" id="PS00198">
    <property type="entry name" value="4FE4S_FER_1"/>
    <property type="match status" value="1"/>
</dbReference>
<reference evidence="8 9" key="1">
    <citation type="submission" date="2019-02" db="EMBL/GenBank/DDBJ databases">
        <title>Genome sequencing of Clostridium botulinum clinical isolates.</title>
        <authorList>
            <person name="Brunt J."/>
            <person name="Van Vliet A.H.M."/>
            <person name="Stringer S.C."/>
            <person name="Grant K.A."/>
            <person name="Carter A.C."/>
            <person name="Peck M.W."/>
        </authorList>
    </citation>
    <scope>NUCLEOTIDE SEQUENCE [LARGE SCALE GENOMIC DNA]</scope>
    <source>
        <strain evidence="8 9">R1125/03</strain>
    </source>
</reference>
<evidence type="ECO:0000259" key="6">
    <source>
        <dbReference type="PROSITE" id="PS51379"/>
    </source>
</evidence>
<dbReference type="SMART" id="SM00091">
    <property type="entry name" value="PAS"/>
    <property type="match status" value="1"/>
</dbReference>
<feature type="domain" description="PAS" evidence="5">
    <location>
        <begin position="409"/>
        <end position="479"/>
    </location>
</feature>
<gene>
    <name evidence="8" type="ORF">EXM42_17385</name>
</gene>
<dbReference type="AlphaFoldDB" id="A0A6M0T2R1"/>
<dbReference type="SUPFAM" id="SSF53920">
    <property type="entry name" value="Fe-only hydrogenase"/>
    <property type="match status" value="1"/>
</dbReference>
<dbReference type="SUPFAM" id="SSF54862">
    <property type="entry name" value="4Fe-4S ferredoxins"/>
    <property type="match status" value="1"/>
</dbReference>
<dbReference type="InterPro" id="IPR004108">
    <property type="entry name" value="Fe_hydrogenase_lsu_C"/>
</dbReference>
<dbReference type="CDD" id="cd00130">
    <property type="entry name" value="PAS"/>
    <property type="match status" value="1"/>
</dbReference>
<evidence type="ECO:0000256" key="2">
    <source>
        <dbReference type="ARBA" id="ARBA00022723"/>
    </source>
</evidence>
<feature type="domain" description="4Fe-4S ferredoxin-type" evidence="6">
    <location>
        <begin position="2"/>
        <end position="30"/>
    </location>
</feature>
<dbReference type="InterPro" id="IPR050340">
    <property type="entry name" value="Cytosolic_Fe-S_CAF"/>
</dbReference>
<dbReference type="Gene3D" id="3.30.450.20">
    <property type="entry name" value="PAS domain"/>
    <property type="match status" value="1"/>
</dbReference>
<organism evidence="8 9">
    <name type="scientific">Clostridium botulinum</name>
    <dbReference type="NCBI Taxonomy" id="1491"/>
    <lineage>
        <taxon>Bacteria</taxon>
        <taxon>Bacillati</taxon>
        <taxon>Bacillota</taxon>
        <taxon>Clostridia</taxon>
        <taxon>Eubacteriales</taxon>
        <taxon>Clostridiaceae</taxon>
        <taxon>Clostridium</taxon>
    </lineage>
</organism>
<proteinExistence type="predicted"/>
<dbReference type="GO" id="GO:0046872">
    <property type="term" value="F:metal ion binding"/>
    <property type="evidence" value="ECO:0007669"/>
    <property type="project" value="UniProtKB-KW"/>
</dbReference>
<keyword evidence="4" id="KW-0411">Iron-sulfur</keyword>
<keyword evidence="3" id="KW-0408">Iron</keyword>
<feature type="domain" description="4Fe-4S" evidence="7">
    <location>
        <begin position="357"/>
        <end position="418"/>
    </location>
</feature>
<dbReference type="FunFam" id="3.30.70.20:FF:000051">
    <property type="entry name" value="Periplasmic [Fe] hydrogenase"/>
    <property type="match status" value="1"/>
</dbReference>
<evidence type="ECO:0000259" key="7">
    <source>
        <dbReference type="PROSITE" id="PS51656"/>
    </source>
</evidence>
<dbReference type="GO" id="GO:0051539">
    <property type="term" value="F:4 iron, 4 sulfur cluster binding"/>
    <property type="evidence" value="ECO:0007669"/>
    <property type="project" value="UniProtKB-KW"/>
</dbReference>
<evidence type="ECO:0000256" key="1">
    <source>
        <dbReference type="ARBA" id="ARBA00022485"/>
    </source>
</evidence>
<dbReference type="Gene3D" id="3.40.950.10">
    <property type="entry name" value="Fe-only Hydrogenase (Larger Subunit), Chain L, domain 3"/>
    <property type="match status" value="1"/>
</dbReference>
<dbReference type="Pfam" id="PF04060">
    <property type="entry name" value="FeS"/>
    <property type="match status" value="1"/>
</dbReference>
<dbReference type="FunFam" id="1.10.15.40:FF:000002">
    <property type="entry name" value="Periplasmic [Fe] hydrogenase"/>
    <property type="match status" value="1"/>
</dbReference>
<dbReference type="Pfam" id="PF13237">
    <property type="entry name" value="Fer4_10"/>
    <property type="match status" value="1"/>
</dbReference>
<dbReference type="Gene3D" id="1.10.15.40">
    <property type="entry name" value="Electron transport complex subunit B, putative Fe-S cluster"/>
    <property type="match status" value="1"/>
</dbReference>
<dbReference type="InterPro" id="IPR007202">
    <property type="entry name" value="4Fe-4S_dom"/>
</dbReference>
<protein>
    <submittedName>
        <fullName evidence="8">4Fe-4S dicluster domain-containing protein</fullName>
    </submittedName>
</protein>
<evidence type="ECO:0000313" key="8">
    <source>
        <dbReference type="EMBL" id="NFA62087.1"/>
    </source>
</evidence>
<dbReference type="InterPro" id="IPR017896">
    <property type="entry name" value="4Fe4S_Fe-S-bd"/>
</dbReference>
<dbReference type="PROSITE" id="PS50112">
    <property type="entry name" value="PAS"/>
    <property type="match status" value="1"/>
</dbReference>
<feature type="domain" description="4Fe-4S ferredoxin-type" evidence="6">
    <location>
        <begin position="31"/>
        <end position="60"/>
    </location>
</feature>
<evidence type="ECO:0000256" key="3">
    <source>
        <dbReference type="ARBA" id="ARBA00023004"/>
    </source>
</evidence>
<dbReference type="InterPro" id="IPR017900">
    <property type="entry name" value="4Fe4S_Fe_S_CS"/>
</dbReference>
<dbReference type="Proteomes" id="UP000473089">
    <property type="component" value="Unassembled WGS sequence"/>
</dbReference>
<sequence length="574" mass="65153">MNYIDISGLNCKNCYKCLRACPVKAIKFKNEKAEIVEERCISCGRCLVICPQNAKKDKPDIKHVKEAIRSGKKVVASVSSVFAGVFNVEEGKIVSALRGLGFCYVEETALGGEIVTELYKDYVETTKFKNYITTSCPSIVNLIEKYFPSLIKYMIPISSSMTAHGKILKEIWDKDAFVVFIGPCIAKKTESDSYKREKIVDAVINFDELKTWFKEWNIDLNSMPVGEFDRNAYKKTRSFTLSGGIINSMGNVIENNNLIPMSVSGIEESIQVLKSIEIGEISNAFLEITTCRGNCVGGPNMIKNEVSYYTRLNKVKNYIKNRDTSNTIRLFSVPDNIDFSTSFKDSHFEKKKASRKELLKIMKSMGKHTKEDELNCGVCGYNTCIEKAQAIYEGMAETNMCLHFMRNKAENLTNVIFENTVNCIFILDENMNVKEINPAAEEVFMIKAKDIKDKPISLLINDEDFKYVRETGKSIIGKKVHYHKYNVIFIKTIVYMPKQDIVMVSMMDITKEEENKKELLKVKEQTIDTAHEVIKKQMRVAQEIASLLGETTAETKITLTKLKQVVEGDKSDIK</sequence>
<dbReference type="InterPro" id="IPR035965">
    <property type="entry name" value="PAS-like_dom_sf"/>
</dbReference>
<evidence type="ECO:0000313" key="9">
    <source>
        <dbReference type="Proteomes" id="UP000473089"/>
    </source>
</evidence>
<keyword evidence="2" id="KW-0479">Metal-binding</keyword>
<keyword evidence="1" id="KW-0004">4Fe-4S</keyword>
<dbReference type="PANTHER" id="PTHR11615">
    <property type="entry name" value="NITRATE, FORMATE, IRON DEHYDROGENASE"/>
    <property type="match status" value="1"/>
</dbReference>
<name>A0A6M0T2R1_CLOBO</name>
<dbReference type="Gene3D" id="3.30.70.20">
    <property type="match status" value="1"/>
</dbReference>
<dbReference type="InterPro" id="IPR000014">
    <property type="entry name" value="PAS"/>
</dbReference>
<comment type="caution">
    <text evidence="8">The sequence shown here is derived from an EMBL/GenBank/DDBJ whole genome shotgun (WGS) entry which is preliminary data.</text>
</comment>
<evidence type="ECO:0000259" key="5">
    <source>
        <dbReference type="PROSITE" id="PS50112"/>
    </source>
</evidence>
<dbReference type="InterPro" id="IPR009016">
    <property type="entry name" value="Fe_hydrogenase"/>
</dbReference>
<dbReference type="PROSITE" id="PS51379">
    <property type="entry name" value="4FE4S_FER_2"/>
    <property type="match status" value="2"/>
</dbReference>
<dbReference type="SUPFAM" id="SSF55785">
    <property type="entry name" value="PYP-like sensor domain (PAS domain)"/>
    <property type="match status" value="1"/>
</dbReference>
<dbReference type="EMBL" id="SGJP01000057">
    <property type="protein sequence ID" value="NFA62087.1"/>
    <property type="molecule type" value="Genomic_DNA"/>
</dbReference>
<dbReference type="Pfam" id="PF02906">
    <property type="entry name" value="Fe_hyd_lg_C"/>
    <property type="match status" value="1"/>
</dbReference>
<evidence type="ECO:0000256" key="4">
    <source>
        <dbReference type="ARBA" id="ARBA00023014"/>
    </source>
</evidence>